<reference evidence="2" key="1">
    <citation type="journal article" date="2022" name="bioRxiv">
        <title>Sequencing and chromosome-scale assembly of the giantPleurodeles waltlgenome.</title>
        <authorList>
            <person name="Brown T."/>
            <person name="Elewa A."/>
            <person name="Iarovenko S."/>
            <person name="Subramanian E."/>
            <person name="Araus A.J."/>
            <person name="Petzold A."/>
            <person name="Susuki M."/>
            <person name="Suzuki K.-i.T."/>
            <person name="Hayashi T."/>
            <person name="Toyoda A."/>
            <person name="Oliveira C."/>
            <person name="Osipova E."/>
            <person name="Leigh N.D."/>
            <person name="Simon A."/>
            <person name="Yun M.H."/>
        </authorList>
    </citation>
    <scope>NUCLEOTIDE SEQUENCE</scope>
    <source>
        <strain evidence="2">20211129_DDA</strain>
        <tissue evidence="2">Liver</tissue>
    </source>
</reference>
<keyword evidence="1" id="KW-0472">Membrane</keyword>
<sequence>MGGTHLRAKLTCFCVGHAAFYFVFAFVDYVVDTMDLASVTSMRRKKSWKRSRCPVNPSSGQTLGRDATHGLALTMTFQSWPYGGALGGVYLWWWWARVRGPFTQPL</sequence>
<comment type="caution">
    <text evidence="2">The sequence shown here is derived from an EMBL/GenBank/DDBJ whole genome shotgun (WGS) entry which is preliminary data.</text>
</comment>
<evidence type="ECO:0000313" key="2">
    <source>
        <dbReference type="EMBL" id="KAJ1139221.1"/>
    </source>
</evidence>
<keyword evidence="1" id="KW-1133">Transmembrane helix</keyword>
<dbReference type="EMBL" id="JANPWB010000010">
    <property type="protein sequence ID" value="KAJ1139221.1"/>
    <property type="molecule type" value="Genomic_DNA"/>
</dbReference>
<keyword evidence="3" id="KW-1185">Reference proteome</keyword>
<gene>
    <name evidence="2" type="ORF">NDU88_005596</name>
</gene>
<evidence type="ECO:0000256" key="1">
    <source>
        <dbReference type="SAM" id="Phobius"/>
    </source>
</evidence>
<accession>A0AAV7QF73</accession>
<protein>
    <submittedName>
        <fullName evidence="2">Uncharacterized protein</fullName>
    </submittedName>
</protein>
<dbReference type="Proteomes" id="UP001066276">
    <property type="component" value="Chromosome 6"/>
</dbReference>
<keyword evidence="1" id="KW-0812">Transmembrane</keyword>
<dbReference type="AlphaFoldDB" id="A0AAV7QF73"/>
<feature type="transmembrane region" description="Helical" evidence="1">
    <location>
        <begin position="12"/>
        <end position="31"/>
    </location>
</feature>
<name>A0AAV7QF73_PLEWA</name>
<proteinExistence type="predicted"/>
<organism evidence="2 3">
    <name type="scientific">Pleurodeles waltl</name>
    <name type="common">Iberian ribbed newt</name>
    <dbReference type="NCBI Taxonomy" id="8319"/>
    <lineage>
        <taxon>Eukaryota</taxon>
        <taxon>Metazoa</taxon>
        <taxon>Chordata</taxon>
        <taxon>Craniata</taxon>
        <taxon>Vertebrata</taxon>
        <taxon>Euteleostomi</taxon>
        <taxon>Amphibia</taxon>
        <taxon>Batrachia</taxon>
        <taxon>Caudata</taxon>
        <taxon>Salamandroidea</taxon>
        <taxon>Salamandridae</taxon>
        <taxon>Pleurodelinae</taxon>
        <taxon>Pleurodeles</taxon>
    </lineage>
</organism>
<feature type="transmembrane region" description="Helical" evidence="1">
    <location>
        <begin position="79"/>
        <end position="96"/>
    </location>
</feature>
<evidence type="ECO:0000313" key="3">
    <source>
        <dbReference type="Proteomes" id="UP001066276"/>
    </source>
</evidence>